<sequence>MSWSDGLSHPAVELPLPLDDATHEFEVPPDTTLFFWTALAVGTPTRIPSTQSALGSQLFHETITAEDQLSCSLSIAGESIPLVADSVYRDGDYTAIARWIAHAPIEDPTSVHIRFTTTGPPPMKQVDDVVLWTKHGTPIPWGTSIETTVELTPADSPPHTFPTHEEQLWNRHTVYTPREQ</sequence>
<name>A0A1I0NH95_9EURY</name>
<keyword evidence="2" id="KW-1185">Reference proteome</keyword>
<protein>
    <submittedName>
        <fullName evidence="1">Uncharacterized protein</fullName>
    </submittedName>
</protein>
<proteinExistence type="predicted"/>
<gene>
    <name evidence="1" type="ORF">SAMN04487945_0879</name>
</gene>
<organism evidence="1 2">
    <name type="scientific">Halobacterium jilantaiense</name>
    <dbReference type="NCBI Taxonomy" id="355548"/>
    <lineage>
        <taxon>Archaea</taxon>
        <taxon>Methanobacteriati</taxon>
        <taxon>Methanobacteriota</taxon>
        <taxon>Stenosarchaea group</taxon>
        <taxon>Halobacteria</taxon>
        <taxon>Halobacteriales</taxon>
        <taxon>Halobacteriaceae</taxon>
        <taxon>Halobacterium</taxon>
    </lineage>
</organism>
<dbReference type="Proteomes" id="UP000198518">
    <property type="component" value="Unassembled WGS sequence"/>
</dbReference>
<reference evidence="1 2" key="1">
    <citation type="submission" date="2016-10" db="EMBL/GenBank/DDBJ databases">
        <authorList>
            <person name="de Groot N.N."/>
        </authorList>
    </citation>
    <scope>NUCLEOTIDE SEQUENCE [LARGE SCALE GENOMIC DNA]</scope>
    <source>
        <strain evidence="1 2">CGMCC 1.5337</strain>
    </source>
</reference>
<evidence type="ECO:0000313" key="2">
    <source>
        <dbReference type="Proteomes" id="UP000198518"/>
    </source>
</evidence>
<accession>A0A1I0NH95</accession>
<dbReference type="OrthoDB" id="271204at2157"/>
<evidence type="ECO:0000313" key="1">
    <source>
        <dbReference type="EMBL" id="SEW00846.1"/>
    </source>
</evidence>
<dbReference type="RefSeq" id="WP_089668159.1">
    <property type="nucleotide sequence ID" value="NZ_FOJA01000001.1"/>
</dbReference>
<dbReference type="AlphaFoldDB" id="A0A1I0NH95"/>
<dbReference type="EMBL" id="FOJA01000001">
    <property type="protein sequence ID" value="SEW00846.1"/>
    <property type="molecule type" value="Genomic_DNA"/>
</dbReference>